<evidence type="ECO:0000313" key="14">
    <source>
        <dbReference type="EMBL" id="CAA0105908.1"/>
    </source>
</evidence>
<dbReference type="OrthoDB" id="9806359at2"/>
<dbReference type="InterPro" id="IPR005835">
    <property type="entry name" value="NTP_transferase_dom"/>
</dbReference>
<evidence type="ECO:0000256" key="8">
    <source>
        <dbReference type="ARBA" id="ARBA00047343"/>
    </source>
</evidence>
<dbReference type="InterPro" id="IPR051161">
    <property type="entry name" value="Mannose-6P_isomerase_type2"/>
</dbReference>
<dbReference type="FunFam" id="2.60.120.10:FF:000032">
    <property type="entry name" value="Mannose-1-phosphate guanylyltransferase/mannose-6-phosphate isomerase"/>
    <property type="match status" value="1"/>
</dbReference>
<dbReference type="InterPro" id="IPR054566">
    <property type="entry name" value="ManC/GMP-like_b-helix"/>
</dbReference>
<dbReference type="GO" id="GO:0009298">
    <property type="term" value="P:GDP-mannose biosynthetic process"/>
    <property type="evidence" value="ECO:0007669"/>
    <property type="project" value="UniProtKB-UniPathway"/>
</dbReference>
<dbReference type="Pfam" id="PF01050">
    <property type="entry name" value="MannoseP_isomer"/>
    <property type="match status" value="1"/>
</dbReference>
<keyword evidence="6" id="KW-0547">Nucleotide-binding</keyword>
<dbReference type="GO" id="GO:0004475">
    <property type="term" value="F:mannose-1-phosphate guanylyltransferase (GTP) activity"/>
    <property type="evidence" value="ECO:0007669"/>
    <property type="project" value="UniProtKB-EC"/>
</dbReference>
<dbReference type="PANTHER" id="PTHR46390">
    <property type="entry name" value="MANNOSE-1-PHOSPHATE GUANYLYLTRANSFERASE"/>
    <property type="match status" value="1"/>
</dbReference>
<evidence type="ECO:0000256" key="5">
    <source>
        <dbReference type="ARBA" id="ARBA00022695"/>
    </source>
</evidence>
<evidence type="ECO:0000259" key="11">
    <source>
        <dbReference type="Pfam" id="PF01050"/>
    </source>
</evidence>
<dbReference type="Pfam" id="PF00483">
    <property type="entry name" value="NTP_transferase"/>
    <property type="match status" value="1"/>
</dbReference>
<evidence type="ECO:0000259" key="10">
    <source>
        <dbReference type="Pfam" id="PF00483"/>
    </source>
</evidence>
<dbReference type="EC" id="2.7.7.13" evidence="3"/>
<dbReference type="CDD" id="cd02509">
    <property type="entry name" value="GDP-M1P_Guanylyltransferase"/>
    <property type="match status" value="1"/>
</dbReference>
<dbReference type="Gene3D" id="2.60.120.10">
    <property type="entry name" value="Jelly Rolls"/>
    <property type="match status" value="1"/>
</dbReference>
<dbReference type="RefSeq" id="WP_159269590.1">
    <property type="nucleotide sequence ID" value="NZ_CACSIK010000002.1"/>
</dbReference>
<dbReference type="Proteomes" id="UP000435877">
    <property type="component" value="Unassembled WGS sequence"/>
</dbReference>
<dbReference type="EMBL" id="CACSIM010000003">
    <property type="protein sequence ID" value="CAA0105665.1"/>
    <property type="molecule type" value="Genomic_DNA"/>
</dbReference>
<dbReference type="NCBIfam" id="TIGR01479">
    <property type="entry name" value="GMP_PMI"/>
    <property type="match status" value="1"/>
</dbReference>
<evidence type="ECO:0000313" key="13">
    <source>
        <dbReference type="EMBL" id="CAA0105665.1"/>
    </source>
</evidence>
<feature type="domain" description="MannoseP isomerase/GMP-like beta-helix" evidence="12">
    <location>
        <begin position="294"/>
        <end position="345"/>
    </location>
</feature>
<comment type="similarity">
    <text evidence="2 9">Belongs to the mannose-6-phosphate isomerase type 2 family.</text>
</comment>
<dbReference type="InterPro" id="IPR014710">
    <property type="entry name" value="RmlC-like_jellyroll"/>
</dbReference>
<dbReference type="InterPro" id="IPR001538">
    <property type="entry name" value="Man6P_isomerase-2_C"/>
</dbReference>
<keyword evidence="15" id="KW-1185">Reference proteome</keyword>
<feature type="domain" description="Nucleotidyl transferase" evidence="10">
    <location>
        <begin position="4"/>
        <end position="283"/>
    </location>
</feature>
<feature type="domain" description="Mannose-6-phosphate isomerase type II C-terminal" evidence="11">
    <location>
        <begin position="348"/>
        <end position="463"/>
    </location>
</feature>
<dbReference type="UniPathway" id="UPA00126">
    <property type="reaction ID" value="UER00930"/>
</dbReference>
<evidence type="ECO:0000313" key="16">
    <source>
        <dbReference type="Proteomes" id="UP000439591"/>
    </source>
</evidence>
<dbReference type="InterPro" id="IPR049577">
    <property type="entry name" value="GMPP_N"/>
</dbReference>
<dbReference type="PANTHER" id="PTHR46390:SF1">
    <property type="entry name" value="MANNOSE-1-PHOSPHATE GUANYLYLTRANSFERASE"/>
    <property type="match status" value="1"/>
</dbReference>
<sequence length="471" mass="50987">MNIVIMAGGSGSRLWPSSRGLFPKQFLSIAGEDSMLQATLARVEGLSASASVICNEEHRFVVAQQAQEFGAALTSIILEPVGRNTAPAIALAAFEALDSSDGAAPLLLVMAADHVIDDVAAFHAAVEVAKAQAESGQVVTFGIVPESAHTGYGYIQRGVESGNGAYAVSRFVEKPDAETAQSYIDDGGYYWNSGMFLVAADVYLNELKAFRPDIYSACEKAYLGKTRDVDFLRVDAQAFKTCPDESIDYAVMEKTDKAVVVPLSAGWSDVGAWSSLWEIGDQDAAGNVSSGDVLSHNTSNSYIRAEHRLVATVGLDNIVVVETNDAVLVAAKDQVQDVKKIVESLKAQDRSEVSQHRHVYRPWGVYDSIDNGERYQVKRITVKPGAKLSVQMHHHRAEHWIVVSGIAKVTNGDKELMLTENQSTYIPVGVVHALENPGVIPLELIEVQSGSYLGEDDIVRFEDRYGRAPKA</sequence>
<comment type="catalytic activity">
    <reaction evidence="8">
        <text>alpha-D-mannose 1-phosphate + GTP + H(+) = GDP-alpha-D-mannose + diphosphate</text>
        <dbReference type="Rhea" id="RHEA:15229"/>
        <dbReference type="ChEBI" id="CHEBI:15378"/>
        <dbReference type="ChEBI" id="CHEBI:33019"/>
        <dbReference type="ChEBI" id="CHEBI:37565"/>
        <dbReference type="ChEBI" id="CHEBI:57527"/>
        <dbReference type="ChEBI" id="CHEBI:58409"/>
        <dbReference type="EC" id="2.7.7.13"/>
    </reaction>
</comment>
<dbReference type="InterPro" id="IPR011051">
    <property type="entry name" value="RmlC_Cupin_sf"/>
</dbReference>
<keyword evidence="7" id="KW-0342">GTP-binding</keyword>
<evidence type="ECO:0000256" key="1">
    <source>
        <dbReference type="ARBA" id="ARBA00004823"/>
    </source>
</evidence>
<dbReference type="AlphaFoldDB" id="A0A5S9PMQ5"/>
<dbReference type="GO" id="GO:0000271">
    <property type="term" value="P:polysaccharide biosynthetic process"/>
    <property type="evidence" value="ECO:0007669"/>
    <property type="project" value="InterPro"/>
</dbReference>
<evidence type="ECO:0000256" key="4">
    <source>
        <dbReference type="ARBA" id="ARBA00022679"/>
    </source>
</evidence>
<evidence type="ECO:0000256" key="3">
    <source>
        <dbReference type="ARBA" id="ARBA00012387"/>
    </source>
</evidence>
<dbReference type="EMBL" id="CACSIK010000002">
    <property type="protein sequence ID" value="CAA0105908.1"/>
    <property type="molecule type" value="Genomic_DNA"/>
</dbReference>
<gene>
    <name evidence="13" type="primary">rfbM</name>
    <name evidence="14" type="ORF">IHBHHGIJ_02896</name>
    <name evidence="13" type="ORF">KFEGEMFD_02268</name>
</gene>
<evidence type="ECO:0000313" key="15">
    <source>
        <dbReference type="Proteomes" id="UP000435877"/>
    </source>
</evidence>
<dbReference type="Gene3D" id="3.90.550.10">
    <property type="entry name" value="Spore Coat Polysaccharide Biosynthesis Protein SpsA, Chain A"/>
    <property type="match status" value="1"/>
</dbReference>
<dbReference type="SUPFAM" id="SSF51182">
    <property type="entry name" value="RmlC-like cupins"/>
    <property type="match status" value="1"/>
</dbReference>
<dbReference type="CDD" id="cd02213">
    <property type="entry name" value="cupin_PMI_typeII_C"/>
    <property type="match status" value="1"/>
</dbReference>
<reference evidence="15 16" key="1">
    <citation type="submission" date="2019-11" db="EMBL/GenBank/DDBJ databases">
        <authorList>
            <person name="Holert J."/>
        </authorList>
    </citation>
    <scope>NUCLEOTIDE SEQUENCE [LARGE SCALE GENOMIC DNA]</scope>
    <source>
        <strain evidence="13">BC3_2A</strain>
        <strain evidence="14">SB11_1A</strain>
    </source>
</reference>
<dbReference type="GO" id="GO:0005525">
    <property type="term" value="F:GTP binding"/>
    <property type="evidence" value="ECO:0007669"/>
    <property type="project" value="UniProtKB-KW"/>
</dbReference>
<evidence type="ECO:0000256" key="2">
    <source>
        <dbReference type="ARBA" id="ARBA00006115"/>
    </source>
</evidence>
<evidence type="ECO:0000256" key="9">
    <source>
        <dbReference type="RuleBase" id="RU004190"/>
    </source>
</evidence>
<accession>A0A5S9PMQ5</accession>
<evidence type="ECO:0000259" key="12">
    <source>
        <dbReference type="Pfam" id="PF22640"/>
    </source>
</evidence>
<name>A0A5S9PMQ5_9GAMM</name>
<evidence type="ECO:0000256" key="7">
    <source>
        <dbReference type="ARBA" id="ARBA00023134"/>
    </source>
</evidence>
<dbReference type="FunFam" id="3.90.550.10:FF:000046">
    <property type="entry name" value="Mannose-1-phosphate guanylyltransferase (GDP)"/>
    <property type="match status" value="1"/>
</dbReference>
<dbReference type="Proteomes" id="UP000439591">
    <property type="component" value="Unassembled WGS sequence"/>
</dbReference>
<evidence type="ECO:0000256" key="6">
    <source>
        <dbReference type="ARBA" id="ARBA00022741"/>
    </source>
</evidence>
<comment type="pathway">
    <text evidence="1">Nucleotide-sugar biosynthesis; GDP-alpha-D-mannose biosynthesis; GDP-alpha-D-mannose from alpha-D-mannose 1-phosphate (GTP route): step 1/1.</text>
</comment>
<keyword evidence="5 13" id="KW-0548">Nucleotidyltransferase</keyword>
<keyword evidence="4 13" id="KW-0808">Transferase</keyword>
<dbReference type="Pfam" id="PF22640">
    <property type="entry name" value="ManC_GMP_beta-helix"/>
    <property type="match status" value="1"/>
</dbReference>
<protein>
    <recommendedName>
        <fullName evidence="3">mannose-1-phosphate guanylyltransferase</fullName>
        <ecNumber evidence="3">2.7.7.13</ecNumber>
    </recommendedName>
</protein>
<dbReference type="InterPro" id="IPR029044">
    <property type="entry name" value="Nucleotide-diphossugar_trans"/>
</dbReference>
<proteinExistence type="inferred from homology"/>
<organism evidence="13 16">
    <name type="scientific">Zhongshania aliphaticivorans</name>
    <dbReference type="NCBI Taxonomy" id="1470434"/>
    <lineage>
        <taxon>Bacteria</taxon>
        <taxon>Pseudomonadati</taxon>
        <taxon>Pseudomonadota</taxon>
        <taxon>Gammaproteobacteria</taxon>
        <taxon>Cellvibrionales</taxon>
        <taxon>Spongiibacteraceae</taxon>
        <taxon>Zhongshania</taxon>
    </lineage>
</organism>
<dbReference type="SUPFAM" id="SSF53448">
    <property type="entry name" value="Nucleotide-diphospho-sugar transferases"/>
    <property type="match status" value="1"/>
</dbReference>
<dbReference type="InterPro" id="IPR006375">
    <property type="entry name" value="Man1P_GuaTrfase/Man6P_Isoase"/>
</dbReference>